<dbReference type="EMBL" id="CAMXCT010006068">
    <property type="protein sequence ID" value="CAI4013874.1"/>
    <property type="molecule type" value="Genomic_DNA"/>
</dbReference>
<organism evidence="1">
    <name type="scientific">Cladocopium goreaui</name>
    <dbReference type="NCBI Taxonomy" id="2562237"/>
    <lineage>
        <taxon>Eukaryota</taxon>
        <taxon>Sar</taxon>
        <taxon>Alveolata</taxon>
        <taxon>Dinophyceae</taxon>
        <taxon>Suessiales</taxon>
        <taxon>Symbiodiniaceae</taxon>
        <taxon>Cladocopium</taxon>
    </lineage>
</organism>
<gene>
    <name evidence="1" type="ORF">C1SCF055_LOCUS38815</name>
</gene>
<evidence type="ECO:0000313" key="3">
    <source>
        <dbReference type="Proteomes" id="UP001152797"/>
    </source>
</evidence>
<evidence type="ECO:0000313" key="2">
    <source>
        <dbReference type="EMBL" id="CAL1167249.1"/>
    </source>
</evidence>
<evidence type="ECO:0000313" key="1">
    <source>
        <dbReference type="EMBL" id="CAI4013874.1"/>
    </source>
</evidence>
<comment type="caution">
    <text evidence="1">The sequence shown here is derived from an EMBL/GenBank/DDBJ whole genome shotgun (WGS) entry which is preliminary data.</text>
</comment>
<keyword evidence="3" id="KW-1185">Reference proteome</keyword>
<dbReference type="EMBL" id="CAMXCT020006068">
    <property type="protein sequence ID" value="CAL1167249.1"/>
    <property type="molecule type" value="Genomic_DNA"/>
</dbReference>
<dbReference type="Proteomes" id="UP001152797">
    <property type="component" value="Unassembled WGS sequence"/>
</dbReference>
<sequence>MGNHKHAAWKIQPSQTGEWSLDTAKEAEYPVRLASEIASAFLEELSSRGDIHLVDDVCDHAVKILAESQPRRTRGPLLLSEFKSKISVSCVYSDQPPEFIAESVAPPWQGIPVGSERIDIKPVDGRNGCEGQLNVVYGVYFSPEEFTQKVRGIRHPFDVPLPLDEANMESIRFILERGPAKVASFRAERLSHNLKRAKSLQRDEMALHKSLNKDCQLVLESKRLLLFREMLEDAGVKDEYLFQDLCSGFRLVGDINASGQFTQQFKPAILGVEQLRQTAVWAQKAVVSSCNMIFQDMEVAQAVWEETMEQASPEKGWVLGPFSAKEIPERLGPNWIPSRRFGVRQGFSWVELEEKDVSLSLEGLESQSSTWHQLGAVFTLVYNKESRLLRLKEQVEELRQSLGVHIGRSKIEPLKGRLLYAAGA</sequence>
<protein>
    <submittedName>
        <fullName evidence="1">Uncharacterized protein</fullName>
    </submittedName>
</protein>
<reference evidence="2" key="2">
    <citation type="submission" date="2024-04" db="EMBL/GenBank/DDBJ databases">
        <authorList>
            <person name="Chen Y."/>
            <person name="Shah S."/>
            <person name="Dougan E. K."/>
            <person name="Thang M."/>
            <person name="Chan C."/>
        </authorList>
    </citation>
    <scope>NUCLEOTIDE SEQUENCE [LARGE SCALE GENOMIC DNA]</scope>
</reference>
<accession>A0A9P1GKL7</accession>
<proteinExistence type="predicted"/>
<reference evidence="1" key="1">
    <citation type="submission" date="2022-10" db="EMBL/GenBank/DDBJ databases">
        <authorList>
            <person name="Chen Y."/>
            <person name="Dougan E. K."/>
            <person name="Chan C."/>
            <person name="Rhodes N."/>
            <person name="Thang M."/>
        </authorList>
    </citation>
    <scope>NUCLEOTIDE SEQUENCE</scope>
</reference>
<dbReference type="AlphaFoldDB" id="A0A9P1GKL7"/>
<name>A0A9P1GKL7_9DINO</name>
<dbReference type="EMBL" id="CAMXCT030006068">
    <property type="protein sequence ID" value="CAL4801186.1"/>
    <property type="molecule type" value="Genomic_DNA"/>
</dbReference>